<dbReference type="EC" id="2.7.4.24" evidence="3"/>
<reference evidence="14 15" key="1">
    <citation type="submission" date="2016-08" db="EMBL/GenBank/DDBJ databases">
        <authorList>
            <consortium name="Pathogen Informatics"/>
        </authorList>
    </citation>
    <scope>NUCLEOTIDE SEQUENCE [LARGE SCALE GENOMIC DNA]</scope>
    <source>
        <strain evidence="14 15">CB</strain>
    </source>
</reference>
<evidence type="ECO:0000256" key="5">
    <source>
        <dbReference type="ARBA" id="ARBA00022679"/>
    </source>
</evidence>
<evidence type="ECO:0000256" key="1">
    <source>
        <dbReference type="ARBA" id="ARBA00004514"/>
    </source>
</evidence>
<feature type="compositionally biased region" description="Basic and acidic residues" evidence="12">
    <location>
        <begin position="1389"/>
        <end position="1407"/>
    </location>
</feature>
<feature type="coiled-coil region" evidence="11">
    <location>
        <begin position="554"/>
        <end position="615"/>
    </location>
</feature>
<evidence type="ECO:0000313" key="14">
    <source>
        <dbReference type="EMBL" id="SCM04261.1"/>
    </source>
</evidence>
<dbReference type="PROSITE" id="PS00616">
    <property type="entry name" value="HIS_ACID_PHOSPHAT_1"/>
    <property type="match status" value="1"/>
</dbReference>
<dbReference type="GO" id="GO:0005829">
    <property type="term" value="C:cytosol"/>
    <property type="evidence" value="ECO:0007669"/>
    <property type="project" value="UniProtKB-SubCell"/>
</dbReference>
<feature type="compositionally biased region" description="Basic and acidic residues" evidence="12">
    <location>
        <begin position="988"/>
        <end position="1005"/>
    </location>
</feature>
<evidence type="ECO:0000313" key="15">
    <source>
        <dbReference type="Proteomes" id="UP000195489"/>
    </source>
</evidence>
<feature type="compositionally biased region" description="Basic and acidic residues" evidence="12">
    <location>
        <begin position="1329"/>
        <end position="1339"/>
    </location>
</feature>
<feature type="compositionally biased region" description="Low complexity" evidence="12">
    <location>
        <begin position="496"/>
        <end position="508"/>
    </location>
</feature>
<evidence type="ECO:0000256" key="2">
    <source>
        <dbReference type="ARBA" id="ARBA00005609"/>
    </source>
</evidence>
<dbReference type="Gene3D" id="3.40.50.1240">
    <property type="entry name" value="Phosphoglycerate mutase-like"/>
    <property type="match status" value="1"/>
</dbReference>
<keyword evidence="7" id="KW-0418">Kinase</keyword>
<dbReference type="InterPro" id="IPR037446">
    <property type="entry name" value="His_Pase_VIP1"/>
</dbReference>
<feature type="region of interest" description="Disordered" evidence="12">
    <location>
        <begin position="2061"/>
        <end position="2080"/>
    </location>
</feature>
<comment type="catalytic activity">
    <reaction evidence="9">
        <text>5-diphospho-1D-myo-inositol 1,2,3,4,6-pentakisphosphate + ATP + H(+) = 1,5-bis(diphospho)-1D-myo-inositol 2,3,4,6-tetrakisphosphate + ADP</text>
        <dbReference type="Rhea" id="RHEA:10276"/>
        <dbReference type="ChEBI" id="CHEBI:15378"/>
        <dbReference type="ChEBI" id="CHEBI:30616"/>
        <dbReference type="ChEBI" id="CHEBI:58628"/>
        <dbReference type="ChEBI" id="CHEBI:77983"/>
        <dbReference type="ChEBI" id="CHEBI:456216"/>
        <dbReference type="EC" id="2.7.4.24"/>
    </reaction>
    <physiologicalReaction direction="left-to-right" evidence="9">
        <dbReference type="Rhea" id="RHEA:10277"/>
    </physiologicalReaction>
</comment>
<dbReference type="InterPro" id="IPR029033">
    <property type="entry name" value="His_PPase_superfam"/>
</dbReference>
<evidence type="ECO:0000256" key="9">
    <source>
        <dbReference type="ARBA" id="ARBA00033696"/>
    </source>
</evidence>
<dbReference type="CDD" id="cd07061">
    <property type="entry name" value="HP_HAP_like"/>
    <property type="match status" value="1"/>
</dbReference>
<dbReference type="Proteomes" id="UP000195489">
    <property type="component" value="Chromosome 10"/>
</dbReference>
<proteinExistence type="inferred from homology"/>
<dbReference type="PANTHER" id="PTHR12750">
    <property type="entry name" value="DIPHOSPHOINOSITOL PENTAKISPHOSPHATE KINASE"/>
    <property type="match status" value="1"/>
</dbReference>
<dbReference type="Pfam" id="PF00328">
    <property type="entry name" value="His_Phos_2"/>
    <property type="match status" value="1"/>
</dbReference>
<keyword evidence="6" id="KW-0547">Nucleotide-binding</keyword>
<feature type="compositionally biased region" description="Polar residues" evidence="12">
    <location>
        <begin position="1316"/>
        <end position="1327"/>
    </location>
</feature>
<feature type="region of interest" description="Disordered" evidence="12">
    <location>
        <begin position="1158"/>
        <end position="1183"/>
    </location>
</feature>
<keyword evidence="4" id="KW-0963">Cytoplasm</keyword>
<feature type="region of interest" description="Disordered" evidence="12">
    <location>
        <begin position="487"/>
        <end position="524"/>
    </location>
</feature>
<dbReference type="FunFam" id="3.40.50.11950:FF:000002">
    <property type="entry name" value="Inositol hexakisphosphate and diphosphoinositol-pentakisphosphate kinase"/>
    <property type="match status" value="1"/>
</dbReference>
<feature type="compositionally biased region" description="Basic and acidic residues" evidence="12">
    <location>
        <begin position="1651"/>
        <end position="1666"/>
    </location>
</feature>
<accession>A0A1D3LEN2</accession>
<evidence type="ECO:0000256" key="10">
    <source>
        <dbReference type="ARBA" id="ARBA00034629"/>
    </source>
</evidence>
<evidence type="ECO:0000256" key="11">
    <source>
        <dbReference type="SAM" id="Coils"/>
    </source>
</evidence>
<evidence type="ECO:0000256" key="6">
    <source>
        <dbReference type="ARBA" id="ARBA00022741"/>
    </source>
</evidence>
<evidence type="ECO:0000256" key="4">
    <source>
        <dbReference type="ARBA" id="ARBA00022490"/>
    </source>
</evidence>
<dbReference type="GO" id="GO:0052723">
    <property type="term" value="F:inositol hexakisphosphate 1-kinase activity"/>
    <property type="evidence" value="ECO:0007669"/>
    <property type="project" value="RHEA"/>
</dbReference>
<feature type="domain" description="VIP1 N-terminal" evidence="13">
    <location>
        <begin position="31"/>
        <end position="117"/>
    </location>
</feature>
<feature type="region of interest" description="Disordered" evidence="12">
    <location>
        <begin position="1630"/>
        <end position="1686"/>
    </location>
</feature>
<evidence type="ECO:0000256" key="3">
    <source>
        <dbReference type="ARBA" id="ARBA00012893"/>
    </source>
</evidence>
<evidence type="ECO:0000259" key="13">
    <source>
        <dbReference type="Pfam" id="PF18086"/>
    </source>
</evidence>
<evidence type="ECO:0000256" key="12">
    <source>
        <dbReference type="SAM" id="MobiDB-lite"/>
    </source>
</evidence>
<comment type="subcellular location">
    <subcellularLocation>
        <location evidence="1">Cytoplasm</location>
        <location evidence="1">Cytosol</location>
    </subcellularLocation>
</comment>
<evidence type="ECO:0000256" key="7">
    <source>
        <dbReference type="ARBA" id="ARBA00022777"/>
    </source>
</evidence>
<keyword evidence="14" id="KW-0378">Hydrolase</keyword>
<dbReference type="Gene3D" id="3.30.470.20">
    <property type="entry name" value="ATP-grasp fold, B domain"/>
    <property type="match status" value="1"/>
</dbReference>
<sequence length="2080" mass="240308">MSPRKHGGSLDEDKLFENVSKDDCEIIKKFTLGVCAMESKVESAPMECILKRLAKSGDFNIIKFKEDVILNQDIDCWPIVDCLIAFYSYGFPLKKAIEYVKKYNPITLNNLEKQLILRSRLQVYEELKKWKVPHANYVVVDHDTVKRGEHVFEEYYDYIVYDNIRLNKPFIEKPINADNHNNWIYYPKNTGGGCKKLFRKIKDRSSEYCPDIHQVRTNGTYIYEEFLSTFGTDIKVYTVGQMFAHAEARKSPALDGKVCRTSEGKEVRYAVILSEAEKIIAYRIVEAFQQTVCGFDILRTANGPFVCDVNGWSFVKGNIKYYNDCAHILRAMFLAKLEEKYNIIPRDLADNWYSIENEEEVLRQTFRQPDDLHWSHHEELCSVIIVMRHGDRKPKQKMKFITDKTLFLEYFNNDDSLYNLIDNKITHDGSTGLSTTGSGVASNSLSSTMHLNTSSAVYNYDMLNKNGSNGAGLNNISLEKKKLCNDVEKQDESTKKQNTTSSNSNEHNSTPKKNNSQDDEERKRNLQKMYTKKQIKFKSPEELQDLFLRNNIILNEIEKEYKHLKEEILHIHNNYNEQPEKDPKNLDQMKDDNDLAELEAKRSEYEVMIENHKTLYKILERGDGFTGINRKIQLKPVDFEVINDKIIVTKILLVAKWGGELTRMGRRQSENLGKRFRATLYPGDSDGLLRLHSTFRHDFKIFTSDEGRCQITSAAFTKGFLDLDGELTPILVAMVIRNSKAHSLLDDNSPSIERTNCKTYIDNVLNEDKNIEDELLKKLTCGKYSRRFRESLKKISNFYKLMEKIRKTIYEFLKNLNHEVQKWLNLFPHDHYALYVIDILHEIQVRWKSLTKMWFKKNINKYDTSKIPDIVDNVRFDLIHHHSYLGSGLDKAFEIYNLIEPLANFISQAEYGITPEEKVKIGVNIVGKLLRKLIHDVTYYRDEEERSKKNAKGSTAIKNAYHISYMHSRSVARSEDPKQYYSHSASKLTEHGSETTDRDSQKPFSVCKDDAKRNLLESFPFTKLGNGDKKIGKDKKSSGDAELYNGIRTDKATSPINNNSDASDALSVKSSTFSNASILDAKRTTKNTFLHNHLISPLKNEERKARHCISISSNLCSEYKINNNNKEKLNRNIKSDPIENGNNMDNHLANNYVIKIGEDKSQNGDKNRTTESNVNTDKKDNFENQDKSYTSIYSNKNSMNSNSNIVNTSPRKNYNISASNSNNYGINSSLYKFGSNYISGEDTDASSYINNYSYNNYTKDDLPNKFLNKKEAVVINSSDLWAHQNKYRKENSEKQKIKKIKNHKEVEPIEKRGDNVTGNANGDSNSDVILDKHGSDVGKTEANNAAVESSKENITNSDTNNSNKNIQTKESNTKVSDSEAGKGVCANAEKNKNENQDRCISKQETKNSSDQTSQNNTLVKENKNIVDEKTVNKSEKDETKNGDCKEVDKKIDVKVEENDEQNNVTKDQENEIEKNDQLEDGEQDEHDEGEVHDDGEDIIRLKETDARRLGIRSPWRMVRSRYYVTSASHMMSLLNILIHSKNADSSISQNIIDNDSIKSIGDVTDLHYLSHLVFRVWERKHLKRNDSNRFRIEILFSSGAKDGFGQNYELIEKDARAQQQKYERHINRYLDESKKELEKNENKQNDLSGSRNEENEPTKANSKNEENQNVNNSSIIEEENNKKLSEGLNNVTELKKDEKGEQFTSNMVEKEGSKKYTFDSIPNILSHPLNMPSTNYKEKQESQSSVNTTIPNPMESKVLGNLNKNLDSKNPNVLTSTTKKTSESVTSKDACTSNTKEALGKNIHSFSNIWKNKETIISSLKEFRFESNLKINNEFYRKEFSYSFECFRDKINKYNNRTRKYMVRSISSDLRKNMYNNKDILKLNFDKKEKEDVTKDNLLTYENECVQIRSHEKVRKTYRSFSYRSNASLHPDLKDIDTNINSKIKTNINNINSITPNENKNNVNFENNLDNNKDEEEKKKNVFSHVFQHFNENKKNSTCNLKFFYKTYMPDYEKIIENDKKSETFDVPPYCELAPLIVLTKNCQLSTFENILTQIVNKYSKTSKSKDKLKSQKNEKTEKK</sequence>
<dbReference type="EMBL" id="LT608162">
    <property type="protein sequence ID" value="SCM04261.1"/>
    <property type="molecule type" value="Genomic_DNA"/>
</dbReference>
<dbReference type="Pfam" id="PF18086">
    <property type="entry name" value="PPIP5K2_N"/>
    <property type="match status" value="1"/>
</dbReference>
<keyword evidence="5" id="KW-0808">Transferase</keyword>
<feature type="compositionally biased region" description="Polar residues" evidence="12">
    <location>
        <begin position="1341"/>
        <end position="1375"/>
    </location>
</feature>
<feature type="compositionally biased region" description="Basic and acidic residues" evidence="12">
    <location>
        <begin position="1420"/>
        <end position="1456"/>
    </location>
</feature>
<dbReference type="InterPro" id="IPR000560">
    <property type="entry name" value="His_Pase_clade-2"/>
</dbReference>
<evidence type="ECO:0000256" key="8">
    <source>
        <dbReference type="ARBA" id="ARBA00022840"/>
    </source>
</evidence>
<dbReference type="GO" id="GO:0016787">
    <property type="term" value="F:hydrolase activity"/>
    <property type="evidence" value="ECO:0007669"/>
    <property type="project" value="UniProtKB-KW"/>
</dbReference>
<feature type="compositionally biased region" description="Basic and acidic residues" evidence="12">
    <location>
        <begin position="1466"/>
        <end position="1477"/>
    </location>
</feature>
<dbReference type="FunFam" id="3.30.470.20:FF:000050">
    <property type="entry name" value="Acid phosphatase, putative"/>
    <property type="match status" value="1"/>
</dbReference>
<dbReference type="GO" id="GO:0032958">
    <property type="term" value="P:inositol phosphate biosynthetic process"/>
    <property type="evidence" value="ECO:0007669"/>
    <property type="project" value="TreeGrafter"/>
</dbReference>
<feature type="compositionally biased region" description="Basic and acidic residues" evidence="12">
    <location>
        <begin position="1158"/>
        <end position="1169"/>
    </location>
</feature>
<dbReference type="InterPro" id="IPR040557">
    <property type="entry name" value="VIP1_N"/>
</dbReference>
<protein>
    <recommendedName>
        <fullName evidence="3">diphosphoinositol-pentakisphosphate 1-kinase</fullName>
        <ecNumber evidence="3">2.7.4.24</ecNumber>
    </recommendedName>
</protein>
<feature type="compositionally biased region" description="Basic and acidic residues" evidence="12">
    <location>
        <begin position="2064"/>
        <end position="2080"/>
    </location>
</feature>
<dbReference type="SUPFAM" id="SSF56059">
    <property type="entry name" value="Glutathione synthetase ATP-binding domain-like"/>
    <property type="match status" value="1"/>
</dbReference>
<feature type="compositionally biased region" description="Polar residues" evidence="12">
    <location>
        <begin position="1408"/>
        <end position="1419"/>
    </location>
</feature>
<keyword evidence="11" id="KW-0175">Coiled coil</keyword>
<feature type="region of interest" description="Disordered" evidence="12">
    <location>
        <begin position="1308"/>
        <end position="1496"/>
    </location>
</feature>
<name>A0A1D3LEN2_PLACU</name>
<organism evidence="14 15">
    <name type="scientific">Plasmodium chabaudi chabaudi</name>
    <dbReference type="NCBI Taxonomy" id="31271"/>
    <lineage>
        <taxon>Eukaryota</taxon>
        <taxon>Sar</taxon>
        <taxon>Alveolata</taxon>
        <taxon>Apicomplexa</taxon>
        <taxon>Aconoidasida</taxon>
        <taxon>Haemosporida</taxon>
        <taxon>Plasmodiidae</taxon>
        <taxon>Plasmodium</taxon>
        <taxon>Plasmodium (Vinckeia)</taxon>
    </lineage>
</organism>
<comment type="similarity">
    <text evidence="2">Belongs to the histidine acid phosphatase family. VIP1 subfamily.</text>
</comment>
<dbReference type="GO" id="GO:0006020">
    <property type="term" value="P:inositol metabolic process"/>
    <property type="evidence" value="ECO:0007669"/>
    <property type="project" value="TreeGrafter"/>
</dbReference>
<dbReference type="Gene3D" id="3.40.50.11950">
    <property type="match status" value="1"/>
</dbReference>
<comment type="catalytic activity">
    <reaction evidence="10">
        <text>1D-myo-inositol hexakisphosphate + ATP = 1-diphospho-1D-myo-inositol 2,3,4,5,6-pentakisphosphate + ADP</text>
        <dbReference type="Rhea" id="RHEA:37459"/>
        <dbReference type="ChEBI" id="CHEBI:30616"/>
        <dbReference type="ChEBI" id="CHEBI:58130"/>
        <dbReference type="ChEBI" id="CHEBI:74946"/>
        <dbReference type="ChEBI" id="CHEBI:456216"/>
        <dbReference type="EC" id="2.7.4.24"/>
    </reaction>
    <physiologicalReaction direction="left-to-right" evidence="10">
        <dbReference type="Rhea" id="RHEA:37460"/>
    </physiologicalReaction>
</comment>
<dbReference type="GO" id="GO:0033857">
    <property type="term" value="F:5-diphosphoinositol pentakisphosphate 1-kinase activity"/>
    <property type="evidence" value="ECO:0007669"/>
    <property type="project" value="TreeGrafter"/>
</dbReference>
<dbReference type="SUPFAM" id="SSF53254">
    <property type="entry name" value="Phosphoglycerate mutase-like"/>
    <property type="match status" value="1"/>
</dbReference>
<dbReference type="PANTHER" id="PTHR12750:SF9">
    <property type="entry name" value="INOSITOL HEXAKISPHOSPHATE AND DIPHOSPHOINOSITOL-PENTAKISPHOSPHATE KINASE"/>
    <property type="match status" value="1"/>
</dbReference>
<dbReference type="GO" id="GO:0005524">
    <property type="term" value="F:ATP binding"/>
    <property type="evidence" value="ECO:0007669"/>
    <property type="project" value="UniProtKB-KW"/>
</dbReference>
<feature type="compositionally biased region" description="Acidic residues" evidence="12">
    <location>
        <begin position="1478"/>
        <end position="1496"/>
    </location>
</feature>
<dbReference type="InterPro" id="IPR033379">
    <property type="entry name" value="Acid_Pase_AS"/>
</dbReference>
<feature type="compositionally biased region" description="Basic and acidic residues" evidence="12">
    <location>
        <begin position="1630"/>
        <end position="1644"/>
    </location>
</feature>
<gene>
    <name evidence="14" type="ORF">PCHCB_000233800</name>
</gene>
<keyword evidence="8" id="KW-0067">ATP-binding</keyword>
<feature type="region of interest" description="Disordered" evidence="12">
    <location>
        <begin position="972"/>
        <end position="1005"/>
    </location>
</feature>